<accession>A0ABW1J5K0</accession>
<dbReference type="InterPro" id="IPR011008">
    <property type="entry name" value="Dimeric_a/b-barrel"/>
</dbReference>
<comment type="caution">
    <text evidence="2">The sequence shown here is derived from an EMBL/GenBank/DDBJ whole genome shotgun (WGS) entry which is preliminary data.</text>
</comment>
<evidence type="ECO:0000259" key="1">
    <source>
        <dbReference type="PROSITE" id="PS51725"/>
    </source>
</evidence>
<feature type="domain" description="ABM" evidence="1">
    <location>
        <begin position="2"/>
        <end position="91"/>
    </location>
</feature>
<sequence length="108" mass="12347">MIFIVVKFTIRPEHTDEWLSRVDEFTQATRNEPGNLFFEWSKSVDNPNQFVLVEAFASGQAGEEHVKSDHFKTAMAWMPDLVAETPEIIHVDTPGDGWSRMAEIQPRG</sequence>
<reference evidence="3" key="1">
    <citation type="journal article" date="2019" name="Int. J. Syst. Evol. Microbiol.">
        <title>The Global Catalogue of Microorganisms (GCM) 10K type strain sequencing project: providing services to taxonomists for standard genome sequencing and annotation.</title>
        <authorList>
            <consortium name="The Broad Institute Genomics Platform"/>
            <consortium name="The Broad Institute Genome Sequencing Center for Infectious Disease"/>
            <person name="Wu L."/>
            <person name="Ma J."/>
        </authorList>
    </citation>
    <scope>NUCLEOTIDE SEQUENCE [LARGE SCALE GENOMIC DNA]</scope>
    <source>
        <strain evidence="3">CCM 8391</strain>
    </source>
</reference>
<dbReference type="PANTHER" id="PTHR33336:SF3">
    <property type="entry name" value="ABM DOMAIN-CONTAINING PROTEIN"/>
    <property type="match status" value="1"/>
</dbReference>
<dbReference type="SUPFAM" id="SSF54909">
    <property type="entry name" value="Dimeric alpha+beta barrel"/>
    <property type="match status" value="1"/>
</dbReference>
<dbReference type="PROSITE" id="PS51725">
    <property type="entry name" value="ABM"/>
    <property type="match status" value="1"/>
</dbReference>
<dbReference type="RefSeq" id="WP_379586622.1">
    <property type="nucleotide sequence ID" value="NZ_JBHSQW010000035.1"/>
</dbReference>
<keyword evidence="2" id="KW-0560">Oxidoreductase</keyword>
<keyword evidence="2" id="KW-0503">Monooxygenase</keyword>
<evidence type="ECO:0000313" key="2">
    <source>
        <dbReference type="EMBL" id="MFC5996133.1"/>
    </source>
</evidence>
<evidence type="ECO:0000313" key="3">
    <source>
        <dbReference type="Proteomes" id="UP001596302"/>
    </source>
</evidence>
<proteinExistence type="predicted"/>
<keyword evidence="3" id="KW-1185">Reference proteome</keyword>
<dbReference type="PANTHER" id="PTHR33336">
    <property type="entry name" value="QUINOL MONOOXYGENASE YGIN-RELATED"/>
    <property type="match status" value="1"/>
</dbReference>
<name>A0ABW1J5K0_9PSEU</name>
<dbReference type="InterPro" id="IPR007138">
    <property type="entry name" value="ABM_dom"/>
</dbReference>
<dbReference type="InterPro" id="IPR050744">
    <property type="entry name" value="AI-2_Isomerase_LsrG"/>
</dbReference>
<gene>
    <name evidence="2" type="ORF">ACFQE5_18165</name>
</gene>
<dbReference type="EC" id="1.-.-.-" evidence="2"/>
<dbReference type="EMBL" id="JBHSQW010000035">
    <property type="protein sequence ID" value="MFC5996133.1"/>
    <property type="molecule type" value="Genomic_DNA"/>
</dbReference>
<dbReference type="Gene3D" id="3.30.70.100">
    <property type="match status" value="1"/>
</dbReference>
<dbReference type="Proteomes" id="UP001596302">
    <property type="component" value="Unassembled WGS sequence"/>
</dbReference>
<dbReference type="Pfam" id="PF03992">
    <property type="entry name" value="ABM"/>
    <property type="match status" value="1"/>
</dbReference>
<organism evidence="2 3">
    <name type="scientific">Pseudonocardia hispaniensis</name>
    <dbReference type="NCBI Taxonomy" id="904933"/>
    <lineage>
        <taxon>Bacteria</taxon>
        <taxon>Bacillati</taxon>
        <taxon>Actinomycetota</taxon>
        <taxon>Actinomycetes</taxon>
        <taxon>Pseudonocardiales</taxon>
        <taxon>Pseudonocardiaceae</taxon>
        <taxon>Pseudonocardia</taxon>
    </lineage>
</organism>
<dbReference type="GO" id="GO:0004497">
    <property type="term" value="F:monooxygenase activity"/>
    <property type="evidence" value="ECO:0007669"/>
    <property type="project" value="UniProtKB-KW"/>
</dbReference>
<protein>
    <submittedName>
        <fullName evidence="2">Quinol monooxygenase</fullName>
        <ecNumber evidence="2">1.-.-.-</ecNumber>
    </submittedName>
</protein>